<dbReference type="PANTHER" id="PTHR48102">
    <property type="entry name" value="ATP-DEPENDENT CLP PROTEASE ATP-BINDING SUBUNIT CLPX-LIKE, MITOCHONDRIAL-RELATED"/>
    <property type="match status" value="1"/>
</dbReference>
<dbReference type="Pfam" id="PF07724">
    <property type="entry name" value="AAA_2"/>
    <property type="match status" value="1"/>
</dbReference>
<gene>
    <name evidence="8" type="ORF">PBRA_004747</name>
    <name evidence="9" type="ORF">PLBR_LOCUS614</name>
</gene>
<name>A0A0G4ILT9_PLABS</name>
<dbReference type="Gene3D" id="3.40.50.300">
    <property type="entry name" value="P-loop containing nucleotide triphosphate hydrolases"/>
    <property type="match status" value="2"/>
</dbReference>
<keyword evidence="2" id="KW-0963">Cytoplasm</keyword>
<dbReference type="PANTHER" id="PTHR48102:SF3">
    <property type="entry name" value="ATP-DEPENDENT PROTEASE ATPASE SUBUNIT HSLU"/>
    <property type="match status" value="1"/>
</dbReference>
<comment type="similarity">
    <text evidence="1">Belongs to the ClpX chaperone family. HslU subfamily.</text>
</comment>
<evidence type="ECO:0000313" key="11">
    <source>
        <dbReference type="Proteomes" id="UP000290189"/>
    </source>
</evidence>
<sequence>MMMIRGLHRRWGRRLLQVDARIAAPQPSPSAIDMTPEQIVGELDRHIIGQKQAKRAVAIALRERWRRQQLQPSMQNEVYPSNILMIGPTGSGKTETARRLAQLVCAPFVKVEATRYTEVGVYGTDTDTMVNDLVEASIRLHRQRREREMAADIEAAVENTLVDALLDAEAGPDRDSVRSLLQSGQLEDEMVSVKVADQGEQSGSPLEGLLKSVASMAKSGRAPPGKRPGVTMMVDMTERLVNSRMKAPAEPKKMPVREAREALRRTEQQRLLPDDELVKRAIADAEENGIIFLDEIDKIVDTRDNLEGSRRSLKGEGVQKELLPIIEGTVVKTDHGPVRTDHILFVASGAFSKSKPSDLLPELQGRLPIRVQLEPLTAGDFKRILTETEFNLIEQHRAMLATENITLGFTEDGVSEIASVCFTINQSVENIGARRLRTVLAKVLEQISFSAASTPDNTTVIVDANYVHDAMKDVKKANDLSKFIL</sequence>
<dbReference type="GO" id="GO:0016887">
    <property type="term" value="F:ATP hydrolysis activity"/>
    <property type="evidence" value="ECO:0007669"/>
    <property type="project" value="InterPro"/>
</dbReference>
<evidence type="ECO:0000256" key="1">
    <source>
        <dbReference type="ARBA" id="ARBA00009771"/>
    </source>
</evidence>
<dbReference type="Proteomes" id="UP000290189">
    <property type="component" value="Unassembled WGS sequence"/>
</dbReference>
<dbReference type="AlphaFoldDB" id="A0A0G4ILT9"/>
<dbReference type="InterPro" id="IPR003593">
    <property type="entry name" value="AAA+_ATPase"/>
</dbReference>
<keyword evidence="3" id="KW-0547">Nucleotide-binding</keyword>
<dbReference type="SUPFAM" id="SSF52540">
    <property type="entry name" value="P-loop containing nucleoside triphosphate hydrolases"/>
    <property type="match status" value="1"/>
</dbReference>
<evidence type="ECO:0000313" key="9">
    <source>
        <dbReference type="EMBL" id="SPQ93399.1"/>
    </source>
</evidence>
<evidence type="ECO:0000313" key="8">
    <source>
        <dbReference type="EMBL" id="CEO96057.1"/>
    </source>
</evidence>
<dbReference type="OMA" id="CMQKTFD"/>
<evidence type="ECO:0000259" key="6">
    <source>
        <dbReference type="SMART" id="SM00382"/>
    </source>
</evidence>
<dbReference type="Gene3D" id="1.10.8.60">
    <property type="match status" value="1"/>
</dbReference>
<feature type="domain" description="Clp ATPase C-terminal" evidence="7">
    <location>
        <begin position="376"/>
        <end position="471"/>
    </location>
</feature>
<dbReference type="STRING" id="37360.A0A0G4ILT9"/>
<dbReference type="InterPro" id="IPR027417">
    <property type="entry name" value="P-loop_NTPase"/>
</dbReference>
<accession>A0A0G4ILT9</accession>
<dbReference type="GO" id="GO:0005524">
    <property type="term" value="F:ATP binding"/>
    <property type="evidence" value="ECO:0007669"/>
    <property type="project" value="UniProtKB-KW"/>
</dbReference>
<evidence type="ECO:0000256" key="5">
    <source>
        <dbReference type="ARBA" id="ARBA00023186"/>
    </source>
</evidence>
<keyword evidence="4" id="KW-0067">ATP-binding</keyword>
<dbReference type="InterPro" id="IPR050052">
    <property type="entry name" value="ATP-dep_Clp_protease_ClpX"/>
</dbReference>
<dbReference type="SMART" id="SM01086">
    <property type="entry name" value="ClpB_D2-small"/>
    <property type="match status" value="1"/>
</dbReference>
<dbReference type="Pfam" id="PF07728">
    <property type="entry name" value="AAA_5"/>
    <property type="match status" value="1"/>
</dbReference>
<keyword evidence="5" id="KW-0143">Chaperone</keyword>
<keyword evidence="9" id="KW-0496">Mitochondrion</keyword>
<evidence type="ECO:0000313" key="10">
    <source>
        <dbReference type="Proteomes" id="UP000039324"/>
    </source>
</evidence>
<proteinExistence type="inferred from homology"/>
<evidence type="ECO:0000256" key="4">
    <source>
        <dbReference type="ARBA" id="ARBA00022840"/>
    </source>
</evidence>
<organism evidence="8 10">
    <name type="scientific">Plasmodiophora brassicae</name>
    <name type="common">Clubroot disease agent</name>
    <dbReference type="NCBI Taxonomy" id="37360"/>
    <lineage>
        <taxon>Eukaryota</taxon>
        <taxon>Sar</taxon>
        <taxon>Rhizaria</taxon>
        <taxon>Endomyxa</taxon>
        <taxon>Phytomyxea</taxon>
        <taxon>Plasmodiophorida</taxon>
        <taxon>Plasmodiophoridae</taxon>
        <taxon>Plasmodiophora</taxon>
    </lineage>
</organism>
<dbReference type="Proteomes" id="UP000039324">
    <property type="component" value="Unassembled WGS sequence"/>
</dbReference>
<dbReference type="NCBIfam" id="NF003544">
    <property type="entry name" value="PRK05201.1"/>
    <property type="match status" value="1"/>
</dbReference>
<dbReference type="EMBL" id="OVEO01000001">
    <property type="protein sequence ID" value="SPQ93399.1"/>
    <property type="molecule type" value="Genomic_DNA"/>
</dbReference>
<geneLocation type="mitochondrion" evidence="9"/>
<dbReference type="OrthoDB" id="6761483at2759"/>
<keyword evidence="10" id="KW-1185">Reference proteome</keyword>
<dbReference type="InterPro" id="IPR004491">
    <property type="entry name" value="HslU"/>
</dbReference>
<dbReference type="InterPro" id="IPR019489">
    <property type="entry name" value="Clp_ATPase_C"/>
</dbReference>
<dbReference type="InterPro" id="IPR011704">
    <property type="entry name" value="ATPase_dyneun-rel_AAA"/>
</dbReference>
<evidence type="ECO:0008006" key="12">
    <source>
        <dbReference type="Google" id="ProtNLM"/>
    </source>
</evidence>
<dbReference type="InterPro" id="IPR003959">
    <property type="entry name" value="ATPase_AAA_core"/>
</dbReference>
<protein>
    <recommendedName>
        <fullName evidence="12">AAA+ ATPase domain-containing protein</fullName>
    </recommendedName>
</protein>
<feature type="domain" description="AAA+ ATPase" evidence="6">
    <location>
        <begin position="79"/>
        <end position="377"/>
    </location>
</feature>
<evidence type="ECO:0000256" key="3">
    <source>
        <dbReference type="ARBA" id="ARBA00022741"/>
    </source>
</evidence>
<evidence type="ECO:0000259" key="7">
    <source>
        <dbReference type="SMART" id="SM01086"/>
    </source>
</evidence>
<dbReference type="EMBL" id="CDSF01000046">
    <property type="protein sequence ID" value="CEO96057.1"/>
    <property type="molecule type" value="Genomic_DNA"/>
</dbReference>
<evidence type="ECO:0000256" key="2">
    <source>
        <dbReference type="ARBA" id="ARBA00022490"/>
    </source>
</evidence>
<dbReference type="GO" id="GO:0009376">
    <property type="term" value="C:HslUV protease complex"/>
    <property type="evidence" value="ECO:0007669"/>
    <property type="project" value="InterPro"/>
</dbReference>
<dbReference type="GO" id="GO:0051603">
    <property type="term" value="P:proteolysis involved in protein catabolic process"/>
    <property type="evidence" value="ECO:0007669"/>
    <property type="project" value="TreeGrafter"/>
</dbReference>
<reference evidence="8 10" key="1">
    <citation type="submission" date="2015-02" db="EMBL/GenBank/DDBJ databases">
        <authorList>
            <person name="Chooi Y.-H."/>
        </authorList>
    </citation>
    <scope>NUCLEOTIDE SEQUENCE [LARGE SCALE GENOMIC DNA]</scope>
    <source>
        <strain evidence="8">E3</strain>
    </source>
</reference>
<dbReference type="NCBIfam" id="TIGR00390">
    <property type="entry name" value="hslU"/>
    <property type="match status" value="1"/>
</dbReference>
<reference evidence="9 11" key="2">
    <citation type="submission" date="2018-03" db="EMBL/GenBank/DDBJ databases">
        <authorList>
            <person name="Fogelqvist J."/>
        </authorList>
    </citation>
    <scope>NUCLEOTIDE SEQUENCE [LARGE SCALE GENOMIC DNA]</scope>
</reference>
<dbReference type="GO" id="GO:0008233">
    <property type="term" value="F:peptidase activity"/>
    <property type="evidence" value="ECO:0007669"/>
    <property type="project" value="InterPro"/>
</dbReference>
<dbReference type="SMART" id="SM00382">
    <property type="entry name" value="AAA"/>
    <property type="match status" value="1"/>
</dbReference>